<evidence type="ECO:0000313" key="1">
    <source>
        <dbReference type="EMBL" id="MDG3006706.1"/>
    </source>
</evidence>
<dbReference type="InterPro" id="IPR017850">
    <property type="entry name" value="Alkaline_phosphatase_core_sf"/>
</dbReference>
<dbReference type="Proteomes" id="UP001216907">
    <property type="component" value="Unassembled WGS sequence"/>
</dbReference>
<name>A0ABT6FGJ3_9BACT</name>
<gene>
    <name evidence="1" type="ORF">PZE19_23300</name>
</gene>
<dbReference type="Pfam" id="PF07394">
    <property type="entry name" value="DUF1501"/>
    <property type="match status" value="1"/>
</dbReference>
<evidence type="ECO:0000313" key="2">
    <source>
        <dbReference type="Proteomes" id="UP001216907"/>
    </source>
</evidence>
<protein>
    <submittedName>
        <fullName evidence="1">DUF1501 domain-containing protein</fullName>
    </submittedName>
</protein>
<reference evidence="1 2" key="1">
    <citation type="submission" date="2023-03" db="EMBL/GenBank/DDBJ databases">
        <title>Paludisphaera mucosa sp. nov. a novel planctomycete from northern fen.</title>
        <authorList>
            <person name="Ivanova A."/>
        </authorList>
    </citation>
    <scope>NUCLEOTIDE SEQUENCE [LARGE SCALE GENOMIC DNA]</scope>
    <source>
        <strain evidence="1 2">Pla2</strain>
    </source>
</reference>
<dbReference type="PANTHER" id="PTHR43737">
    <property type="entry name" value="BLL7424 PROTEIN"/>
    <property type="match status" value="1"/>
</dbReference>
<dbReference type="InterPro" id="IPR010869">
    <property type="entry name" value="DUF1501"/>
</dbReference>
<dbReference type="EMBL" id="JARRAG010000002">
    <property type="protein sequence ID" value="MDG3006706.1"/>
    <property type="molecule type" value="Genomic_DNA"/>
</dbReference>
<organism evidence="1 2">
    <name type="scientific">Paludisphaera mucosa</name>
    <dbReference type="NCBI Taxonomy" id="3030827"/>
    <lineage>
        <taxon>Bacteria</taxon>
        <taxon>Pseudomonadati</taxon>
        <taxon>Planctomycetota</taxon>
        <taxon>Planctomycetia</taxon>
        <taxon>Isosphaerales</taxon>
        <taxon>Isosphaeraceae</taxon>
        <taxon>Paludisphaera</taxon>
    </lineage>
</organism>
<dbReference type="RefSeq" id="WP_277862999.1">
    <property type="nucleotide sequence ID" value="NZ_JARRAG010000002.1"/>
</dbReference>
<dbReference type="Gene3D" id="3.40.720.10">
    <property type="entry name" value="Alkaline Phosphatase, subunit A"/>
    <property type="match status" value="1"/>
</dbReference>
<dbReference type="PANTHER" id="PTHR43737:SF1">
    <property type="entry name" value="DUF1501 DOMAIN-CONTAINING PROTEIN"/>
    <property type="match status" value="1"/>
</dbReference>
<proteinExistence type="predicted"/>
<comment type="caution">
    <text evidence="1">The sequence shown here is derived from an EMBL/GenBank/DDBJ whole genome shotgun (WGS) entry which is preliminary data.</text>
</comment>
<accession>A0ABT6FGJ3</accession>
<sequence length="491" mass="54003">MSHVPNGLENRLATRREMLCRSGVGFGSLALGALLSETGGLGRAARAADAVPAPAGMSANPLLPKAAPGKGTAKRVVHLFMNGGMSHVDTFDPKPTLTKYHGKEVPTNLPTERKTGAALGSPYKFRKYGESGLEVSEIFARTAQMADEMCVVRSMHADVPNHEPSLMLMNCGEARQARPSLGSWVLYGLGTENQNLPGFLVMCPDGFPIAESQNWQSAFLPGVYQGTYLDSRNTDIEKLIAHIRNHGVGPQAQRAQLDLLAELNREHLDRRRHEADLEARIQSFELAYRMQSEAADAFDVDREPQHVRDLYGPGVHARQLLATRRLLERGVRFVQLWHGAGQPWDNHDDLETGHRSLAQQCDQGIAAFLFDLKQRGMLDDTLVVCSGEFGRTPTVELPTPGANAGKMNGRDHNHYGFTAWLAGGGVKKGHVHGATDELGFQAVENKVHVHDLHATILHLLGFDHEKFTFHYAGRDFRLTDVHGRVVHEIVA</sequence>
<keyword evidence="2" id="KW-1185">Reference proteome</keyword>
<dbReference type="SUPFAM" id="SSF53649">
    <property type="entry name" value="Alkaline phosphatase-like"/>
    <property type="match status" value="1"/>
</dbReference>